<dbReference type="OrthoDB" id="10283224at2759"/>
<keyword evidence="2" id="KW-1185">Reference proteome</keyword>
<protein>
    <submittedName>
        <fullName evidence="1">Uncharacterized protein</fullName>
    </submittedName>
</protein>
<reference evidence="2" key="1">
    <citation type="submission" date="2016-06" db="EMBL/GenBank/DDBJ databases">
        <title>Parallel loss of symbiosis genes in relatives of nitrogen-fixing non-legume Parasponia.</title>
        <authorList>
            <person name="Van Velzen R."/>
            <person name="Holmer R."/>
            <person name="Bu F."/>
            <person name="Rutten L."/>
            <person name="Van Zeijl A."/>
            <person name="Liu W."/>
            <person name="Santuari L."/>
            <person name="Cao Q."/>
            <person name="Sharma T."/>
            <person name="Shen D."/>
            <person name="Roswanjaya Y."/>
            <person name="Wardhani T."/>
            <person name="Kalhor M.S."/>
            <person name="Jansen J."/>
            <person name="Van den Hoogen J."/>
            <person name="Gungor B."/>
            <person name="Hartog M."/>
            <person name="Hontelez J."/>
            <person name="Verver J."/>
            <person name="Yang W.-C."/>
            <person name="Schijlen E."/>
            <person name="Repin R."/>
            <person name="Schilthuizen M."/>
            <person name="Schranz E."/>
            <person name="Heidstra R."/>
            <person name="Miyata K."/>
            <person name="Fedorova E."/>
            <person name="Kohlen W."/>
            <person name="Bisseling T."/>
            <person name="Smit S."/>
            <person name="Geurts R."/>
        </authorList>
    </citation>
    <scope>NUCLEOTIDE SEQUENCE [LARGE SCALE GENOMIC DNA]</scope>
    <source>
        <strain evidence="2">cv. RG33-2</strain>
    </source>
</reference>
<name>A0A2P5DZH9_TREOI</name>
<dbReference type="Proteomes" id="UP000237000">
    <property type="component" value="Unassembled WGS sequence"/>
</dbReference>
<dbReference type="InParanoid" id="A0A2P5DZH9"/>
<evidence type="ECO:0000313" key="2">
    <source>
        <dbReference type="Proteomes" id="UP000237000"/>
    </source>
</evidence>
<sequence>MQMSTLAHLDPALYNALSQPHYPTCSVPKFTALCQEILVKFRKFCRSREIPNPIKTGTESKLEGLKSWDVSWTSTMDMLLECGSNSALVSTVNWAAKHLEAFEFLSFFLGSTSLPAETSVAVPAGDHKALQPWIESSATYPLLEYIIKPFIN</sequence>
<proteinExistence type="predicted"/>
<organism evidence="1 2">
    <name type="scientific">Trema orientale</name>
    <name type="common">Charcoal tree</name>
    <name type="synonym">Celtis orientalis</name>
    <dbReference type="NCBI Taxonomy" id="63057"/>
    <lineage>
        <taxon>Eukaryota</taxon>
        <taxon>Viridiplantae</taxon>
        <taxon>Streptophyta</taxon>
        <taxon>Embryophyta</taxon>
        <taxon>Tracheophyta</taxon>
        <taxon>Spermatophyta</taxon>
        <taxon>Magnoliopsida</taxon>
        <taxon>eudicotyledons</taxon>
        <taxon>Gunneridae</taxon>
        <taxon>Pentapetalae</taxon>
        <taxon>rosids</taxon>
        <taxon>fabids</taxon>
        <taxon>Rosales</taxon>
        <taxon>Cannabaceae</taxon>
        <taxon>Trema</taxon>
    </lineage>
</organism>
<accession>A0A2P5DZH9</accession>
<dbReference type="EMBL" id="JXTC01000240">
    <property type="protein sequence ID" value="PON78714.1"/>
    <property type="molecule type" value="Genomic_DNA"/>
</dbReference>
<evidence type="ECO:0000313" key="1">
    <source>
        <dbReference type="EMBL" id="PON78714.1"/>
    </source>
</evidence>
<gene>
    <name evidence="1" type="ORF">TorRG33x02_237580</name>
</gene>
<dbReference type="AlphaFoldDB" id="A0A2P5DZH9"/>
<comment type="caution">
    <text evidence="1">The sequence shown here is derived from an EMBL/GenBank/DDBJ whole genome shotgun (WGS) entry which is preliminary data.</text>
</comment>